<dbReference type="Proteomes" id="UP001177140">
    <property type="component" value="Unassembled WGS sequence"/>
</dbReference>
<evidence type="ECO:0000313" key="3">
    <source>
        <dbReference type="Proteomes" id="UP001177140"/>
    </source>
</evidence>
<feature type="region of interest" description="Disordered" evidence="1">
    <location>
        <begin position="55"/>
        <end position="80"/>
    </location>
</feature>
<evidence type="ECO:0000256" key="1">
    <source>
        <dbReference type="SAM" id="MobiDB-lite"/>
    </source>
</evidence>
<name>A0AA41V417_PAPNU</name>
<gene>
    <name evidence="2" type="ORF">MKW94_009604</name>
</gene>
<sequence length="455" mass="50069">MISSCVSFSTSSSSSSGFLPLLQTPGGLRNCRRYLHHHSLQFQLQQQHRRSKGPNLLLCMSRSPPQSSEESSSSSSNTNTTGIQLYSEIERLITETARQSQGGWGSDSSRGDWTQIEGAWVLRPKNCPPTSVVHFIGGIFVGAAPQLTYRYFLERLSEKGILVIATPYASGFDHFFIADEVQFKFDRCLRLLNDTVNDLPTFGVGHSLGSLIHLLIGSRYAVQRNGNILMSFNNKEASLAIPLFSPVIVPMAQGFGPILSQLTSSPTVRLGAEMAMKQLQNLSPPLLKQVMPLVEQLPPLYMDLVKGREDFIPKPEETRRLIKSYYGVSRNLLVKFKDDTIDETSTLANVLSSDSTISSQLDMSIRSLPGDHGLPLQQVIPDVPPAMADAVNRGSELFANLTMGTPWETVGKEMSSTLGGDSKILRAQISKDVDLLVDVMTSWIDSNLGPRLLKP</sequence>
<organism evidence="2 3">
    <name type="scientific">Papaver nudicaule</name>
    <name type="common">Iceland poppy</name>
    <dbReference type="NCBI Taxonomy" id="74823"/>
    <lineage>
        <taxon>Eukaryota</taxon>
        <taxon>Viridiplantae</taxon>
        <taxon>Streptophyta</taxon>
        <taxon>Embryophyta</taxon>
        <taxon>Tracheophyta</taxon>
        <taxon>Spermatophyta</taxon>
        <taxon>Magnoliopsida</taxon>
        <taxon>Ranunculales</taxon>
        <taxon>Papaveraceae</taxon>
        <taxon>Papaveroideae</taxon>
        <taxon>Papaver</taxon>
    </lineage>
</organism>
<dbReference type="PANTHER" id="PTHR34127:SF1">
    <property type="entry name" value="OS04G0405600 PROTEIN"/>
    <property type="match status" value="1"/>
</dbReference>
<dbReference type="PANTHER" id="PTHR34127">
    <property type="entry name" value="OS04G0405600 PROTEIN"/>
    <property type="match status" value="1"/>
</dbReference>
<dbReference type="InterPro" id="IPR029058">
    <property type="entry name" value="AB_hydrolase_fold"/>
</dbReference>
<dbReference type="SUPFAM" id="SSF53474">
    <property type="entry name" value="alpha/beta-Hydrolases"/>
    <property type="match status" value="1"/>
</dbReference>
<reference evidence="2" key="1">
    <citation type="submission" date="2022-03" db="EMBL/GenBank/DDBJ databases">
        <title>A functionally conserved STORR gene fusion in Papaver species that diverged 16.8 million years ago.</title>
        <authorList>
            <person name="Catania T."/>
        </authorList>
    </citation>
    <scope>NUCLEOTIDE SEQUENCE</scope>
    <source>
        <strain evidence="2">S-191538</strain>
    </source>
</reference>
<proteinExistence type="predicted"/>
<feature type="compositionally biased region" description="Low complexity" evidence="1">
    <location>
        <begin position="61"/>
        <end position="76"/>
    </location>
</feature>
<accession>A0AA41V417</accession>
<keyword evidence="3" id="KW-1185">Reference proteome</keyword>
<dbReference type="AlphaFoldDB" id="A0AA41V417"/>
<dbReference type="EMBL" id="JAJJMA010096453">
    <property type="protein sequence ID" value="MCL7029991.1"/>
    <property type="molecule type" value="Genomic_DNA"/>
</dbReference>
<comment type="caution">
    <text evidence="2">The sequence shown here is derived from an EMBL/GenBank/DDBJ whole genome shotgun (WGS) entry which is preliminary data.</text>
</comment>
<dbReference type="Pfam" id="PF07082">
    <property type="entry name" value="DUF1350"/>
    <property type="match status" value="1"/>
</dbReference>
<dbReference type="InterPro" id="IPR010765">
    <property type="entry name" value="DUF1350"/>
</dbReference>
<protein>
    <submittedName>
        <fullName evidence="2">Uncharacterized protein</fullName>
    </submittedName>
</protein>
<evidence type="ECO:0000313" key="2">
    <source>
        <dbReference type="EMBL" id="MCL7029991.1"/>
    </source>
</evidence>